<name>A0A1Q5ZS35_9SPHI</name>
<dbReference type="AlphaFoldDB" id="A0A1Q5ZS35"/>
<dbReference type="Gene3D" id="2.60.40.1120">
    <property type="entry name" value="Carboxypeptidase-like, regulatory domain"/>
    <property type="match status" value="1"/>
</dbReference>
<dbReference type="InterPro" id="IPR039426">
    <property type="entry name" value="TonB-dep_rcpt-like"/>
</dbReference>
<dbReference type="Pfam" id="PF07715">
    <property type="entry name" value="Plug"/>
    <property type="match status" value="1"/>
</dbReference>
<dbReference type="PANTHER" id="PTHR30069:SF29">
    <property type="entry name" value="HEMOGLOBIN AND HEMOGLOBIN-HAPTOGLOBIN-BINDING PROTEIN 1-RELATED"/>
    <property type="match status" value="1"/>
</dbReference>
<evidence type="ECO:0008006" key="13">
    <source>
        <dbReference type="Google" id="ProtNLM"/>
    </source>
</evidence>
<keyword evidence="3" id="KW-1134">Transmembrane beta strand</keyword>
<accession>A0A1Q5ZS35</accession>
<keyword evidence="4" id="KW-0812">Transmembrane</keyword>
<organism evidence="11 12">
    <name type="scientific">Mucilaginibacter polytrichastri</name>
    <dbReference type="NCBI Taxonomy" id="1302689"/>
    <lineage>
        <taxon>Bacteria</taxon>
        <taxon>Pseudomonadati</taxon>
        <taxon>Bacteroidota</taxon>
        <taxon>Sphingobacteriia</taxon>
        <taxon>Sphingobacteriales</taxon>
        <taxon>Sphingobacteriaceae</taxon>
        <taxon>Mucilaginibacter</taxon>
    </lineage>
</organism>
<evidence type="ECO:0000256" key="8">
    <source>
        <dbReference type="SAM" id="SignalP"/>
    </source>
</evidence>
<keyword evidence="5 8" id="KW-0732">Signal</keyword>
<dbReference type="OrthoDB" id="720889at2"/>
<dbReference type="GO" id="GO:0044718">
    <property type="term" value="P:siderophore transmembrane transport"/>
    <property type="evidence" value="ECO:0007669"/>
    <property type="project" value="TreeGrafter"/>
</dbReference>
<protein>
    <recommendedName>
        <fullName evidence="13">Outer membrane protein beta-barrel domain-containing protein</fullName>
    </recommendedName>
</protein>
<dbReference type="InterPro" id="IPR008969">
    <property type="entry name" value="CarboxyPept-like_regulatory"/>
</dbReference>
<dbReference type="Proteomes" id="UP000186720">
    <property type="component" value="Unassembled WGS sequence"/>
</dbReference>
<dbReference type="STRING" id="1302689.RG47T_0011"/>
<keyword evidence="2" id="KW-0813">Transport</keyword>
<evidence type="ECO:0000256" key="6">
    <source>
        <dbReference type="ARBA" id="ARBA00023136"/>
    </source>
</evidence>
<evidence type="ECO:0000313" key="11">
    <source>
        <dbReference type="EMBL" id="OKS84579.1"/>
    </source>
</evidence>
<feature type="chain" id="PRO_5010319461" description="Outer membrane protein beta-barrel domain-containing protein" evidence="8">
    <location>
        <begin position="20"/>
        <end position="788"/>
    </location>
</feature>
<evidence type="ECO:0000259" key="9">
    <source>
        <dbReference type="Pfam" id="PF07715"/>
    </source>
</evidence>
<evidence type="ECO:0000313" key="12">
    <source>
        <dbReference type="Proteomes" id="UP000186720"/>
    </source>
</evidence>
<evidence type="ECO:0000256" key="2">
    <source>
        <dbReference type="ARBA" id="ARBA00022448"/>
    </source>
</evidence>
<proteinExistence type="predicted"/>
<dbReference type="RefSeq" id="WP_074487294.1">
    <property type="nucleotide sequence ID" value="NZ_FPAM01000008.1"/>
</dbReference>
<dbReference type="InterPro" id="IPR041700">
    <property type="entry name" value="OMP_b-brl_3"/>
</dbReference>
<comment type="subcellular location">
    <subcellularLocation>
        <location evidence="1">Cell outer membrane</location>
        <topology evidence="1">Multi-pass membrane protein</topology>
    </subcellularLocation>
</comment>
<dbReference type="GO" id="GO:0015344">
    <property type="term" value="F:siderophore uptake transmembrane transporter activity"/>
    <property type="evidence" value="ECO:0007669"/>
    <property type="project" value="TreeGrafter"/>
</dbReference>
<evidence type="ECO:0000256" key="5">
    <source>
        <dbReference type="ARBA" id="ARBA00022729"/>
    </source>
</evidence>
<feature type="signal peptide" evidence="8">
    <location>
        <begin position="1"/>
        <end position="19"/>
    </location>
</feature>
<dbReference type="SUPFAM" id="SSF56935">
    <property type="entry name" value="Porins"/>
    <property type="match status" value="1"/>
</dbReference>
<evidence type="ECO:0000256" key="4">
    <source>
        <dbReference type="ARBA" id="ARBA00022692"/>
    </source>
</evidence>
<gene>
    <name evidence="11" type="ORF">RG47T_0011</name>
</gene>
<comment type="caution">
    <text evidence="11">The sequence shown here is derived from an EMBL/GenBank/DDBJ whole genome shotgun (WGS) entry which is preliminary data.</text>
</comment>
<evidence type="ECO:0000256" key="1">
    <source>
        <dbReference type="ARBA" id="ARBA00004571"/>
    </source>
</evidence>
<dbReference type="Pfam" id="PF14905">
    <property type="entry name" value="OMP_b-brl_3"/>
    <property type="match status" value="1"/>
</dbReference>
<dbReference type="Pfam" id="PF13715">
    <property type="entry name" value="CarbopepD_reg_2"/>
    <property type="match status" value="1"/>
</dbReference>
<keyword evidence="12" id="KW-1185">Reference proteome</keyword>
<dbReference type="EMBL" id="MPPL01000001">
    <property type="protein sequence ID" value="OKS84579.1"/>
    <property type="molecule type" value="Genomic_DNA"/>
</dbReference>
<sequence length="788" mass="85469">MKTILLSLALLLLSSVIFAQNISGVITDAKTHQPLSYSTVSLLKAIDSSQIKGALAGDNGSFRFEKIKAGKYLLSAKQMGYSKQVVAIELNTTDQTINISLTPQTTSLGEVTIKATKPLVEHRADKTVFNVENSIVAVGNTAIELLSMTPLVNVGLNGNIRIKGKDNVLIMLDGKIIPGETIANLLQSIPAENIARIEVSTNPSAKYDASASGGIINIITKKGTATGLNGVATLTAGRSNYGKYSGGVSLNYRSGKVNVYGTANLRDAKGERNEAINRSLTTGIVTEQLQTPTELWTHGVVETGKLGLDYDITKTSTLSASVEGSYIQSNNRATAITSFSSNKADSVLTANSTPGGNYNFTLYDLAYQNKLNSKGQLLNVDFNQVHYSGLSRQDMNAQLLDLSGKNPAQNSSATTRTNTLFNVSTFQTDYTLPLDTNTTFEAGVKDMHTGSSNLSTSMQVNSLTNIPNLSATNYNENIAAAYLDLSKQINKLKIQAGIRAEQTHANLSSSGIRQQYFDLFPSLTLDEKLTGNKELTLTYAAKVDRPGYTSLIPFVTPIDRYTQEKGNPDLKPAYSQNFELTGSAGNIAVTLDYMYTKNAITDFIVQDVQTQVWTITKANFTNSKNYNLSLVIPVQLATWWNSNNTLVGLYSSYHSNNVGGGDYSRGQFSYNLNSINTFTLPKGFKAELTGIYNSSAVYGLYQIGRTSMVNAGISKAFINKKLNIKLGANDIFNGSGYNLNTNAGVLRMTGYSRYDSRKATLSLSYKFGSKPTAHKEREHDDVKGRLNM</sequence>
<dbReference type="Gene3D" id="2.170.130.10">
    <property type="entry name" value="TonB-dependent receptor, plug domain"/>
    <property type="match status" value="1"/>
</dbReference>
<dbReference type="InterPro" id="IPR036942">
    <property type="entry name" value="Beta-barrel_TonB_sf"/>
</dbReference>
<keyword evidence="6" id="KW-0472">Membrane</keyword>
<dbReference type="InterPro" id="IPR037066">
    <property type="entry name" value="Plug_dom_sf"/>
</dbReference>
<dbReference type="PANTHER" id="PTHR30069">
    <property type="entry name" value="TONB-DEPENDENT OUTER MEMBRANE RECEPTOR"/>
    <property type="match status" value="1"/>
</dbReference>
<dbReference type="InterPro" id="IPR012910">
    <property type="entry name" value="Plug_dom"/>
</dbReference>
<dbReference type="GO" id="GO:0009279">
    <property type="term" value="C:cell outer membrane"/>
    <property type="evidence" value="ECO:0007669"/>
    <property type="project" value="UniProtKB-SubCell"/>
</dbReference>
<dbReference type="SUPFAM" id="SSF49464">
    <property type="entry name" value="Carboxypeptidase regulatory domain-like"/>
    <property type="match status" value="1"/>
</dbReference>
<reference evidence="11 12" key="1">
    <citation type="submission" date="2016-11" db="EMBL/GenBank/DDBJ databases">
        <title>Whole Genome Sequencing of Mucilaginibacter polytrichastri RG4-7(T) isolated from the moss sample.</title>
        <authorList>
            <person name="Li Y."/>
        </authorList>
    </citation>
    <scope>NUCLEOTIDE SEQUENCE [LARGE SCALE GENOMIC DNA]</scope>
    <source>
        <strain evidence="11 12">RG4-7</strain>
    </source>
</reference>
<keyword evidence="7" id="KW-0998">Cell outer membrane</keyword>
<dbReference type="Gene3D" id="2.40.170.20">
    <property type="entry name" value="TonB-dependent receptor, beta-barrel domain"/>
    <property type="match status" value="1"/>
</dbReference>
<feature type="domain" description="TonB-dependent receptor plug" evidence="9">
    <location>
        <begin position="141"/>
        <end position="215"/>
    </location>
</feature>
<evidence type="ECO:0000256" key="3">
    <source>
        <dbReference type="ARBA" id="ARBA00022452"/>
    </source>
</evidence>
<evidence type="ECO:0000259" key="10">
    <source>
        <dbReference type="Pfam" id="PF14905"/>
    </source>
</evidence>
<feature type="domain" description="Outer membrane protein beta-barrel" evidence="10">
    <location>
        <begin position="370"/>
        <end position="765"/>
    </location>
</feature>
<evidence type="ECO:0000256" key="7">
    <source>
        <dbReference type="ARBA" id="ARBA00023237"/>
    </source>
</evidence>